<dbReference type="Proteomes" id="UP000053105">
    <property type="component" value="Unassembled WGS sequence"/>
</dbReference>
<dbReference type="InterPro" id="IPR041426">
    <property type="entry name" value="Mos1_HTH"/>
</dbReference>
<evidence type="ECO:0000313" key="3">
    <source>
        <dbReference type="Proteomes" id="UP000053105"/>
    </source>
</evidence>
<dbReference type="Gene3D" id="1.10.10.1450">
    <property type="match status" value="1"/>
</dbReference>
<evidence type="ECO:0000313" key="2">
    <source>
        <dbReference type="EMBL" id="KOX73044.1"/>
    </source>
</evidence>
<feature type="domain" description="Mos1 transposase HTH" evidence="1">
    <location>
        <begin position="18"/>
        <end position="50"/>
    </location>
</feature>
<accession>A0A0N0U4Z7</accession>
<gene>
    <name evidence="2" type="ORF">WN51_01766</name>
</gene>
<evidence type="ECO:0000259" key="1">
    <source>
        <dbReference type="Pfam" id="PF17906"/>
    </source>
</evidence>
<organism evidence="2 3">
    <name type="scientific">Melipona quadrifasciata</name>
    <dbReference type="NCBI Taxonomy" id="166423"/>
    <lineage>
        <taxon>Eukaryota</taxon>
        <taxon>Metazoa</taxon>
        <taxon>Ecdysozoa</taxon>
        <taxon>Arthropoda</taxon>
        <taxon>Hexapoda</taxon>
        <taxon>Insecta</taxon>
        <taxon>Pterygota</taxon>
        <taxon>Neoptera</taxon>
        <taxon>Endopterygota</taxon>
        <taxon>Hymenoptera</taxon>
        <taxon>Apocrita</taxon>
        <taxon>Aculeata</taxon>
        <taxon>Apoidea</taxon>
        <taxon>Anthophila</taxon>
        <taxon>Apidae</taxon>
        <taxon>Melipona</taxon>
    </lineage>
</organism>
<keyword evidence="3" id="KW-1185">Reference proteome</keyword>
<reference evidence="2 3" key="1">
    <citation type="submission" date="2015-07" db="EMBL/GenBank/DDBJ databases">
        <title>The genome of Melipona quadrifasciata.</title>
        <authorList>
            <person name="Pan H."/>
            <person name="Kapheim K."/>
        </authorList>
    </citation>
    <scope>NUCLEOTIDE SEQUENCE [LARGE SCALE GENOMIC DNA]</scope>
    <source>
        <strain evidence="2">0111107301</strain>
        <tissue evidence="2">Whole body</tissue>
    </source>
</reference>
<name>A0A0N0U4Z7_9HYME</name>
<dbReference type="AlphaFoldDB" id="A0A0N0U4Z7"/>
<dbReference type="OrthoDB" id="10032414at2759"/>
<protein>
    <recommendedName>
        <fullName evidence="1">Mos1 transposase HTH domain-containing protein</fullName>
    </recommendedName>
</protein>
<proteinExistence type="predicted"/>
<sequence>MESQKGTFSLYSGVTSSKRKKTVQAHKKLCDVYGKEALKLRQYQNWFAKYHC</sequence>
<dbReference type="Pfam" id="PF17906">
    <property type="entry name" value="HTH_48"/>
    <property type="match status" value="1"/>
</dbReference>
<dbReference type="EMBL" id="KQ435804">
    <property type="protein sequence ID" value="KOX73044.1"/>
    <property type="molecule type" value="Genomic_DNA"/>
</dbReference>